<sequence length="127" mass="14710">MFNIQQIEAAHSKVKTGADFPNYIKEIQEFGVTGFEYFVSNGKEIFFGKDCRVESPDKYEAINISKDVNAHIFKNELLAHQQGKTTFEEFLKMCAETGISYWKVDLDLKTCTYFDLKDREVVKEMLS</sequence>
<keyword evidence="2" id="KW-1185">Reference proteome</keyword>
<comment type="caution">
    <text evidence="1">The sequence shown here is derived from an EMBL/GenBank/DDBJ whole genome shotgun (WGS) entry which is preliminary data.</text>
</comment>
<reference evidence="2" key="1">
    <citation type="journal article" date="2019" name="Int. J. Syst. Evol. Microbiol.">
        <title>The Global Catalogue of Microorganisms (GCM) 10K type strain sequencing project: providing services to taxonomists for standard genome sequencing and annotation.</title>
        <authorList>
            <consortium name="The Broad Institute Genomics Platform"/>
            <consortium name="The Broad Institute Genome Sequencing Center for Infectious Disease"/>
            <person name="Wu L."/>
            <person name="Ma J."/>
        </authorList>
    </citation>
    <scope>NUCLEOTIDE SEQUENCE [LARGE SCALE GENOMIC DNA]</scope>
    <source>
        <strain evidence="2">CCUG 52468</strain>
    </source>
</reference>
<dbReference type="EMBL" id="JBHTKY010000036">
    <property type="protein sequence ID" value="MFD1167303.1"/>
    <property type="molecule type" value="Genomic_DNA"/>
</dbReference>
<organism evidence="1 2">
    <name type="scientific">Sphingobacterium daejeonense</name>
    <dbReference type="NCBI Taxonomy" id="371142"/>
    <lineage>
        <taxon>Bacteria</taxon>
        <taxon>Pseudomonadati</taxon>
        <taxon>Bacteroidota</taxon>
        <taxon>Sphingobacteriia</taxon>
        <taxon>Sphingobacteriales</taxon>
        <taxon>Sphingobacteriaceae</taxon>
        <taxon>Sphingobacterium</taxon>
    </lineage>
</organism>
<evidence type="ECO:0000313" key="1">
    <source>
        <dbReference type="EMBL" id="MFD1167303.1"/>
    </source>
</evidence>
<gene>
    <name evidence="1" type="ORF">ACFQ2C_17020</name>
</gene>
<dbReference type="InterPro" id="IPR036696">
    <property type="entry name" value="YdfO-like_sf"/>
</dbReference>
<dbReference type="InterPro" id="IPR009833">
    <property type="entry name" value="DUF1398"/>
</dbReference>
<protein>
    <submittedName>
        <fullName evidence="1">DUF1398 domain-containing protein</fullName>
    </submittedName>
</protein>
<dbReference type="Pfam" id="PF07166">
    <property type="entry name" value="DUF1398"/>
    <property type="match status" value="1"/>
</dbReference>
<dbReference type="SUPFAM" id="SSF160419">
    <property type="entry name" value="YdfO-like"/>
    <property type="match status" value="1"/>
</dbReference>
<evidence type="ECO:0000313" key="2">
    <source>
        <dbReference type="Proteomes" id="UP001597205"/>
    </source>
</evidence>
<proteinExistence type="predicted"/>
<name>A0ABW3RQ28_9SPHI</name>
<dbReference type="RefSeq" id="WP_380898563.1">
    <property type="nucleotide sequence ID" value="NZ_JBHTKY010000036.1"/>
</dbReference>
<dbReference type="Proteomes" id="UP001597205">
    <property type="component" value="Unassembled WGS sequence"/>
</dbReference>
<accession>A0ABW3RQ28</accession>
<dbReference type="Gene3D" id="3.30.1810.10">
    <property type="entry name" value="YdfO-like"/>
    <property type="match status" value="1"/>
</dbReference>